<gene>
    <name evidence="2" type="ORF">PoB_006574400</name>
</gene>
<dbReference type="EMBL" id="BLXT01007473">
    <property type="protein sequence ID" value="GFO39239.1"/>
    <property type="molecule type" value="Genomic_DNA"/>
</dbReference>
<organism evidence="2 3">
    <name type="scientific">Plakobranchus ocellatus</name>
    <dbReference type="NCBI Taxonomy" id="259542"/>
    <lineage>
        <taxon>Eukaryota</taxon>
        <taxon>Metazoa</taxon>
        <taxon>Spiralia</taxon>
        <taxon>Lophotrochozoa</taxon>
        <taxon>Mollusca</taxon>
        <taxon>Gastropoda</taxon>
        <taxon>Heterobranchia</taxon>
        <taxon>Euthyneura</taxon>
        <taxon>Panpulmonata</taxon>
        <taxon>Sacoglossa</taxon>
        <taxon>Placobranchoidea</taxon>
        <taxon>Plakobranchidae</taxon>
        <taxon>Plakobranchus</taxon>
    </lineage>
</organism>
<keyword evidence="3" id="KW-1185">Reference proteome</keyword>
<dbReference type="Proteomes" id="UP000735302">
    <property type="component" value="Unassembled WGS sequence"/>
</dbReference>
<evidence type="ECO:0000313" key="2">
    <source>
        <dbReference type="EMBL" id="GFO39239.1"/>
    </source>
</evidence>
<reference evidence="2 3" key="1">
    <citation type="journal article" date="2021" name="Elife">
        <title>Chloroplast acquisition without the gene transfer in kleptoplastic sea slugs, Plakobranchus ocellatus.</title>
        <authorList>
            <person name="Maeda T."/>
            <person name="Takahashi S."/>
            <person name="Yoshida T."/>
            <person name="Shimamura S."/>
            <person name="Takaki Y."/>
            <person name="Nagai Y."/>
            <person name="Toyoda A."/>
            <person name="Suzuki Y."/>
            <person name="Arimoto A."/>
            <person name="Ishii H."/>
            <person name="Satoh N."/>
            <person name="Nishiyama T."/>
            <person name="Hasebe M."/>
            <person name="Maruyama T."/>
            <person name="Minagawa J."/>
            <person name="Obokata J."/>
            <person name="Shigenobu S."/>
        </authorList>
    </citation>
    <scope>NUCLEOTIDE SEQUENCE [LARGE SCALE GENOMIC DNA]</scope>
</reference>
<feature type="region of interest" description="Disordered" evidence="1">
    <location>
        <begin position="20"/>
        <end position="56"/>
    </location>
</feature>
<evidence type="ECO:0000256" key="1">
    <source>
        <dbReference type="SAM" id="MobiDB-lite"/>
    </source>
</evidence>
<proteinExistence type="predicted"/>
<feature type="compositionally biased region" description="Pro residues" evidence="1">
    <location>
        <begin position="45"/>
        <end position="54"/>
    </location>
</feature>
<evidence type="ECO:0000313" key="3">
    <source>
        <dbReference type="Proteomes" id="UP000735302"/>
    </source>
</evidence>
<feature type="compositionally biased region" description="Polar residues" evidence="1">
    <location>
        <begin position="90"/>
        <end position="99"/>
    </location>
</feature>
<feature type="region of interest" description="Disordered" evidence="1">
    <location>
        <begin position="79"/>
        <end position="99"/>
    </location>
</feature>
<name>A0AAV4D533_9GAST</name>
<dbReference type="AlphaFoldDB" id="A0AAV4D533"/>
<sequence length="99" mass="10841">MKVCPTQSVLTPTVFQNFGVKKKPKPQKDQLAPLSSPCKHVPQLAPQPPPPPPLLLLSKETELSFFRLQYIEMRSKGGVNGHNLARSVHATASSDSRLA</sequence>
<comment type="caution">
    <text evidence="2">The sequence shown here is derived from an EMBL/GenBank/DDBJ whole genome shotgun (WGS) entry which is preliminary data.</text>
</comment>
<accession>A0AAV4D533</accession>
<protein>
    <submittedName>
        <fullName evidence="2">Uncharacterized protein</fullName>
    </submittedName>
</protein>